<evidence type="ECO:0000313" key="16">
    <source>
        <dbReference type="EMBL" id="JAT73206.1"/>
    </source>
</evidence>
<evidence type="ECO:0000256" key="10">
    <source>
        <dbReference type="ARBA" id="ARBA00023096"/>
    </source>
</evidence>
<dbReference type="Gene3D" id="3.40.50.10260">
    <property type="entry name" value="YjeF N-terminal domain"/>
    <property type="match status" value="1"/>
</dbReference>
<keyword evidence="13" id="KW-0630">Potassium</keyword>
<dbReference type="NCBIfam" id="TIGR00197">
    <property type="entry name" value="yjeF_nterm"/>
    <property type="match status" value="1"/>
</dbReference>
<dbReference type="UniPathway" id="UPA01068">
    <property type="reaction ID" value="UER00304"/>
</dbReference>
<protein>
    <recommendedName>
        <fullName evidence="13">NAD(P)H-hydrate epimerase</fullName>
        <ecNumber evidence="13">5.1.99.6</ecNumber>
    </recommendedName>
    <alternativeName>
        <fullName evidence="13">NAD(P)HX epimerase</fullName>
    </alternativeName>
</protein>
<comment type="catalytic activity">
    <reaction evidence="12">
        <text>pyridoxine 5'-phosphate + O2 = pyridoxal 5'-phosphate + H2O2</text>
        <dbReference type="Rhea" id="RHEA:15149"/>
        <dbReference type="ChEBI" id="CHEBI:15379"/>
        <dbReference type="ChEBI" id="CHEBI:16240"/>
        <dbReference type="ChEBI" id="CHEBI:58589"/>
        <dbReference type="ChEBI" id="CHEBI:597326"/>
        <dbReference type="EC" id="1.4.3.5"/>
    </reaction>
    <physiologicalReaction direction="left-to-right" evidence="12">
        <dbReference type="Rhea" id="RHEA:15150"/>
    </physiologicalReaction>
</comment>
<dbReference type="GO" id="GO:0004733">
    <property type="term" value="F:pyridoxamine phosphate oxidase activity"/>
    <property type="evidence" value="ECO:0007669"/>
    <property type="project" value="UniProtKB-EC"/>
</dbReference>
<keyword evidence="10" id="KW-0664">Pyridoxine biosynthesis</keyword>
<dbReference type="HAMAP" id="MF_01629">
    <property type="entry name" value="PdxH"/>
    <property type="match status" value="1"/>
</dbReference>
<comment type="cofactor">
    <cofactor evidence="13">
        <name>K(+)</name>
        <dbReference type="ChEBI" id="CHEBI:29103"/>
    </cofactor>
    <text evidence="13">Binds 1 potassium ion per subunit.</text>
</comment>
<comment type="function">
    <text evidence="13">Catalyzes the epimerization of the S- and R-forms of NAD(P)HX, a damaged form of NAD(P)H that is a result of enzymatic or heat-dependent hydration. This is a prerequisite for the S-specific NAD(P)H-hydrate dehydratase to allow the repair of both epimers of NAD(P)HX.</text>
</comment>
<evidence type="ECO:0000256" key="4">
    <source>
        <dbReference type="ARBA" id="ARBA00005037"/>
    </source>
</evidence>
<dbReference type="SUPFAM" id="SSF50475">
    <property type="entry name" value="FMN-binding split barrel"/>
    <property type="match status" value="1"/>
</dbReference>
<reference evidence="16" key="1">
    <citation type="submission" date="2015-08" db="EMBL/GenBank/DDBJ databases">
        <authorList>
            <person name="Babu N.S."/>
            <person name="Beckwith C.J."/>
            <person name="Beseler K.G."/>
            <person name="Brison A."/>
            <person name="Carone J.V."/>
            <person name="Caskin T.P."/>
            <person name="Diamond M."/>
            <person name="Durham M.E."/>
            <person name="Foxe J.M."/>
            <person name="Go M."/>
            <person name="Henderson B.A."/>
            <person name="Jones I.B."/>
            <person name="McGettigan J.A."/>
            <person name="Micheletti S.J."/>
            <person name="Nasrallah M.E."/>
            <person name="Ortiz D."/>
            <person name="Piller C.R."/>
            <person name="Privatt S.R."/>
            <person name="Schneider S.L."/>
            <person name="Sharp S."/>
            <person name="Smith T.C."/>
            <person name="Stanton J.D."/>
            <person name="Ullery H.E."/>
            <person name="Wilson R.J."/>
            <person name="Serrano M.G."/>
            <person name="Buck G."/>
            <person name="Lee V."/>
            <person name="Wang Y."/>
            <person name="Carvalho R."/>
            <person name="Voegtly L."/>
            <person name="Shi R."/>
            <person name="Duckworth R."/>
            <person name="Johnson A."/>
            <person name="Loviza R."/>
            <person name="Walstead R."/>
            <person name="Shah Z."/>
            <person name="Kiflezghi M."/>
            <person name="Wade K."/>
            <person name="Ball S.L."/>
            <person name="Bradley K.W."/>
            <person name="Asai D.J."/>
            <person name="Bowman C.A."/>
            <person name="Russell D.A."/>
            <person name="Pope W.H."/>
            <person name="Jacobs-Sera D."/>
            <person name="Hendrix R.W."/>
            <person name="Hatfull G.F."/>
        </authorList>
    </citation>
    <scope>NUCLEOTIDE SEQUENCE</scope>
</reference>
<dbReference type="InterPro" id="IPR019740">
    <property type="entry name" value="Pyridox_Oxase_CS"/>
</dbReference>
<keyword evidence="13" id="KW-0413">Isomerase</keyword>
<dbReference type="Pfam" id="PF10590">
    <property type="entry name" value="PNP_phzG_C"/>
    <property type="match status" value="1"/>
</dbReference>
<keyword evidence="13" id="KW-0479">Metal-binding</keyword>
<feature type="binding site" evidence="13">
    <location>
        <begin position="187"/>
        <end position="193"/>
    </location>
    <ligand>
        <name>(6S)-NADPHX</name>
        <dbReference type="ChEBI" id="CHEBI:64076"/>
    </ligand>
</feature>
<comment type="catalytic activity">
    <reaction evidence="11">
        <text>pyridoxamine 5'-phosphate + O2 + H2O = pyridoxal 5'-phosphate + H2O2 + NH4(+)</text>
        <dbReference type="Rhea" id="RHEA:15817"/>
        <dbReference type="ChEBI" id="CHEBI:15377"/>
        <dbReference type="ChEBI" id="CHEBI:15379"/>
        <dbReference type="ChEBI" id="CHEBI:16240"/>
        <dbReference type="ChEBI" id="CHEBI:28938"/>
        <dbReference type="ChEBI" id="CHEBI:58451"/>
        <dbReference type="ChEBI" id="CHEBI:597326"/>
        <dbReference type="EC" id="1.4.3.5"/>
    </reaction>
    <physiologicalReaction direction="left-to-right" evidence="11">
        <dbReference type="Rhea" id="RHEA:15818"/>
    </physiologicalReaction>
</comment>
<dbReference type="EMBL" id="GDKF01005416">
    <property type="protein sequence ID" value="JAT73206.1"/>
    <property type="molecule type" value="Transcribed_RNA"/>
</dbReference>
<dbReference type="InterPro" id="IPR019576">
    <property type="entry name" value="Pyridoxamine_oxidase_dimer_C"/>
</dbReference>
<feature type="binding site" evidence="13">
    <location>
        <position position="233"/>
    </location>
    <ligand>
        <name>(6S)-NADPHX</name>
        <dbReference type="ChEBI" id="CHEBI:64076"/>
    </ligand>
</feature>
<evidence type="ECO:0000256" key="5">
    <source>
        <dbReference type="ARBA" id="ARBA00007301"/>
    </source>
</evidence>
<feature type="compositionally biased region" description="Pro residues" evidence="14">
    <location>
        <begin position="332"/>
        <end position="341"/>
    </location>
</feature>
<feature type="domain" description="YjeF N-terminal" evidence="15">
    <location>
        <begin position="62"/>
        <end position="292"/>
    </location>
</feature>
<comment type="cofactor">
    <cofactor evidence="1">
        <name>FMN</name>
        <dbReference type="ChEBI" id="CHEBI:58210"/>
    </cofactor>
</comment>
<accession>A0A1D2A1X7</accession>
<comment type="subunit">
    <text evidence="6">Homodimer.</text>
</comment>
<dbReference type="FunFam" id="2.30.110.10:FF:000020">
    <property type="entry name" value="PNPO isoform 11"/>
    <property type="match status" value="1"/>
</dbReference>
<keyword evidence="9" id="KW-0560">Oxidoreductase</keyword>
<keyword evidence="8" id="KW-0288">FMN</keyword>
<dbReference type="NCBIfam" id="NF004231">
    <property type="entry name" value="PRK05679.1"/>
    <property type="match status" value="1"/>
</dbReference>
<feature type="binding site" evidence="13">
    <location>
        <position position="118"/>
    </location>
    <ligand>
        <name>K(+)</name>
        <dbReference type="ChEBI" id="CHEBI:29103"/>
    </ligand>
</feature>
<dbReference type="Gene3D" id="2.30.110.10">
    <property type="entry name" value="Electron Transport, Fmn-binding Protein, Chain A"/>
    <property type="match status" value="1"/>
</dbReference>
<dbReference type="SUPFAM" id="SSF64153">
    <property type="entry name" value="YjeF N-terminal domain-like"/>
    <property type="match status" value="1"/>
</dbReference>
<keyword evidence="13" id="KW-0520">NAD</keyword>
<feature type="region of interest" description="Disordered" evidence="14">
    <location>
        <begin position="314"/>
        <end position="351"/>
    </location>
</feature>
<dbReference type="Pfam" id="PF03853">
    <property type="entry name" value="YjeF_N"/>
    <property type="match status" value="1"/>
</dbReference>
<keyword evidence="7" id="KW-0285">Flavoprotein</keyword>
<comment type="caution">
    <text evidence="13">Lacks conserved residue(s) required for the propagation of feature annotation.</text>
</comment>
<evidence type="ECO:0000256" key="1">
    <source>
        <dbReference type="ARBA" id="ARBA00001917"/>
    </source>
</evidence>
<dbReference type="Pfam" id="PF01243">
    <property type="entry name" value="PNPOx_N"/>
    <property type="match status" value="1"/>
</dbReference>
<dbReference type="InterPro" id="IPR012349">
    <property type="entry name" value="Split_barrel_FMN-bd"/>
</dbReference>
<dbReference type="GO" id="GO:0010181">
    <property type="term" value="F:FMN binding"/>
    <property type="evidence" value="ECO:0007669"/>
    <property type="project" value="InterPro"/>
</dbReference>
<dbReference type="PROSITE" id="PS51385">
    <property type="entry name" value="YJEF_N"/>
    <property type="match status" value="1"/>
</dbReference>
<evidence type="ECO:0000256" key="13">
    <source>
        <dbReference type="HAMAP-Rule" id="MF_03159"/>
    </source>
</evidence>
<comment type="similarity">
    <text evidence="5">Belongs to the pyridoxamine 5'-phosphate oxidase family.</text>
</comment>
<comment type="function">
    <text evidence="2">Catalyzes the oxidation of either pyridoxine 5'-phosphate (PNP) or pyridoxamine 5'-phosphate (PMP) into pyridoxal 5'-phosphate (PLP).</text>
</comment>
<feature type="binding site" evidence="13">
    <location>
        <begin position="117"/>
        <end position="121"/>
    </location>
    <ligand>
        <name>(6S)-NADPHX</name>
        <dbReference type="ChEBI" id="CHEBI:64076"/>
    </ligand>
</feature>
<dbReference type="HAMAP" id="MF_01966">
    <property type="entry name" value="NADHX_epimerase"/>
    <property type="match status" value="1"/>
</dbReference>
<evidence type="ECO:0000256" key="6">
    <source>
        <dbReference type="ARBA" id="ARBA00011738"/>
    </source>
</evidence>
<comment type="catalytic activity">
    <reaction evidence="13">
        <text>(6R)-NADPHX = (6S)-NADPHX</text>
        <dbReference type="Rhea" id="RHEA:32227"/>
        <dbReference type="ChEBI" id="CHEBI:64076"/>
        <dbReference type="ChEBI" id="CHEBI:64077"/>
        <dbReference type="EC" id="5.1.99.6"/>
    </reaction>
</comment>
<dbReference type="AlphaFoldDB" id="A0A1D2A1X7"/>
<dbReference type="InterPro" id="IPR004443">
    <property type="entry name" value="YjeF_N_dom"/>
</dbReference>
<dbReference type="PROSITE" id="PS01064">
    <property type="entry name" value="PYRIDOX_OXIDASE"/>
    <property type="match status" value="1"/>
</dbReference>
<evidence type="ECO:0000256" key="3">
    <source>
        <dbReference type="ARBA" id="ARBA00004738"/>
    </source>
</evidence>
<dbReference type="GO" id="GO:0046872">
    <property type="term" value="F:metal ion binding"/>
    <property type="evidence" value="ECO:0007669"/>
    <property type="project" value="UniProtKB-KW"/>
</dbReference>
<evidence type="ECO:0000256" key="12">
    <source>
        <dbReference type="ARBA" id="ARBA00052947"/>
    </source>
</evidence>
<evidence type="ECO:0000256" key="11">
    <source>
        <dbReference type="ARBA" id="ARBA00050530"/>
    </source>
</evidence>
<feature type="binding site" evidence="13">
    <location>
        <position position="183"/>
    </location>
    <ligand>
        <name>K(+)</name>
        <dbReference type="ChEBI" id="CHEBI:29103"/>
    </ligand>
</feature>
<dbReference type="NCBIfam" id="TIGR00558">
    <property type="entry name" value="pdxH"/>
    <property type="match status" value="1"/>
</dbReference>
<comment type="pathway">
    <text evidence="4">Cofactor metabolism; pyridoxal 5'-phosphate salvage; pyridoxal 5'-phosphate from pyridoxine 5'-phosphate: step 1/1.</text>
</comment>
<evidence type="ECO:0000256" key="7">
    <source>
        <dbReference type="ARBA" id="ARBA00022630"/>
    </source>
</evidence>
<evidence type="ECO:0000256" key="2">
    <source>
        <dbReference type="ARBA" id="ARBA00003691"/>
    </source>
</evidence>
<evidence type="ECO:0000256" key="9">
    <source>
        <dbReference type="ARBA" id="ARBA00023002"/>
    </source>
</evidence>
<dbReference type="InterPro" id="IPR011576">
    <property type="entry name" value="Pyridox_Oxase_N"/>
</dbReference>
<dbReference type="GO" id="GO:0052856">
    <property type="term" value="F:NAD(P)HX epimerase activity"/>
    <property type="evidence" value="ECO:0007669"/>
    <property type="project" value="UniProtKB-UniRule"/>
</dbReference>
<dbReference type="GO" id="GO:0008615">
    <property type="term" value="P:pyridoxine biosynthetic process"/>
    <property type="evidence" value="ECO:0007669"/>
    <property type="project" value="UniProtKB-KW"/>
</dbReference>
<dbReference type="PANTHER" id="PTHR10851:SF0">
    <property type="entry name" value="PYRIDOXINE-5'-PHOSPHATE OXIDASE"/>
    <property type="match status" value="1"/>
</dbReference>
<feature type="binding site" evidence="13">
    <location>
        <position position="236"/>
    </location>
    <ligand>
        <name>K(+)</name>
        <dbReference type="ChEBI" id="CHEBI:29103"/>
    </ligand>
</feature>
<dbReference type="PANTHER" id="PTHR10851">
    <property type="entry name" value="PYRIDOXINE-5-PHOSPHATE OXIDASE"/>
    <property type="match status" value="1"/>
</dbReference>
<keyword evidence="13" id="KW-0547">Nucleotide-binding</keyword>
<evidence type="ECO:0000256" key="14">
    <source>
        <dbReference type="SAM" id="MobiDB-lite"/>
    </source>
</evidence>
<dbReference type="InterPro" id="IPR036652">
    <property type="entry name" value="YjeF_N_dom_sf"/>
</dbReference>
<name>A0A1D2A1X7_AUXPR</name>
<dbReference type="EC" id="5.1.99.6" evidence="13"/>
<organism evidence="16">
    <name type="scientific">Auxenochlorella protothecoides</name>
    <name type="common">Green microalga</name>
    <name type="synonym">Chlorella protothecoides</name>
    <dbReference type="NCBI Taxonomy" id="3075"/>
    <lineage>
        <taxon>Eukaryota</taxon>
        <taxon>Viridiplantae</taxon>
        <taxon>Chlorophyta</taxon>
        <taxon>core chlorophytes</taxon>
        <taxon>Trebouxiophyceae</taxon>
        <taxon>Chlorellales</taxon>
        <taxon>Chlorellaceae</taxon>
        <taxon>Auxenochlorella</taxon>
    </lineage>
</organism>
<evidence type="ECO:0000256" key="8">
    <source>
        <dbReference type="ARBA" id="ARBA00022643"/>
    </source>
</evidence>
<dbReference type="InterPro" id="IPR000659">
    <property type="entry name" value="Pyridox_Oxase"/>
</dbReference>
<evidence type="ECO:0000259" key="15">
    <source>
        <dbReference type="PROSITE" id="PS51385"/>
    </source>
</evidence>
<feature type="compositionally biased region" description="Gly residues" evidence="14">
    <location>
        <begin position="316"/>
        <end position="327"/>
    </location>
</feature>
<comment type="similarity">
    <text evidence="13">Belongs to the NnrE/AIBP family.</text>
</comment>
<gene>
    <name evidence="16" type="ORF">g.59785</name>
</gene>
<proteinExistence type="inferred from homology"/>
<comment type="pathway">
    <text evidence="3">Cofactor metabolism; pyridoxal 5'-phosphate salvage; pyridoxal 5'-phosphate from pyridoxamine 5'-phosphate: step 1/1.</text>
</comment>
<comment type="catalytic activity">
    <reaction evidence="13">
        <text>(6R)-NADHX = (6S)-NADHX</text>
        <dbReference type="Rhea" id="RHEA:32215"/>
        <dbReference type="ChEBI" id="CHEBI:64074"/>
        <dbReference type="ChEBI" id="CHEBI:64075"/>
        <dbReference type="EC" id="5.1.99.6"/>
    </reaction>
</comment>
<sequence>MPWRLLSRSILLSLGPPRRPYTPPSPCRAPLRPALQPFHSRSFSSVPDRLAPPSLPPAMAYLSKADAAAIDAELMGPGGFSLDQLMELAGLSVACSLAAEYPAATHPRVLVLAGPGNNGGDGLVAARHLRHFGYEVAVAYPRPTQRPPFQGLVTQLRRAGARLVPVEDLGPDAHAWPADVVLDGLFGFSFRGPLRPPFDALVAALAAGAGAAARATGAGDAVLRPCPALVSIDVPSGWDVEAGDEVGDGLRPDMLVSLTAPKGCAAHFAGAHHYLGGRFLTPDLAARYGLAVLPPFPGTQQCLRLGGAAAAATRGGLSGSAHGGGTAGSAPAPAPAPPTTAPPHADLPGMRQSYTAGTLEESDAPADPLALFQRWFGDARAHPGVAEPNAMVLSTLGAGSAPSARVVLLKGLDSRGFAFFTNYASRKGTELDANPAAALTFFWEPLQRQVRVEGLARRLPAAESEAYFNSRPRGSQLGAWASRQSAPVAGNGRAALDERMAELEGQYADEREPVPYPEHWGGFVLEPHALEFWQGRPSRLHDRLVYERRGGEEGGWTLTRLQP</sequence>